<gene>
    <name evidence="7" type="ORF">H0E87_031318</name>
</gene>
<feature type="transmembrane region" description="Helical" evidence="6">
    <location>
        <begin position="100"/>
        <end position="123"/>
    </location>
</feature>
<feature type="transmembrane region" description="Helical" evidence="6">
    <location>
        <begin position="75"/>
        <end position="94"/>
    </location>
</feature>
<dbReference type="Gene3D" id="1.20.1250.20">
    <property type="entry name" value="MFS general substrate transporter like domains"/>
    <property type="match status" value="1"/>
</dbReference>
<keyword evidence="2" id="KW-0813">Transport</keyword>
<protein>
    <submittedName>
        <fullName evidence="7">Uncharacterized protein</fullName>
    </submittedName>
</protein>
<comment type="subcellular location">
    <subcellularLocation>
        <location evidence="1">Membrane</location>
        <topology evidence="1">Multi-pass membrane protein</topology>
    </subcellularLocation>
</comment>
<evidence type="ECO:0000256" key="4">
    <source>
        <dbReference type="ARBA" id="ARBA00022989"/>
    </source>
</evidence>
<dbReference type="AlphaFoldDB" id="A0A8T2WBR0"/>
<dbReference type="InterPro" id="IPR036259">
    <property type="entry name" value="MFS_trans_sf"/>
</dbReference>
<evidence type="ECO:0000313" key="8">
    <source>
        <dbReference type="Proteomes" id="UP000807159"/>
    </source>
</evidence>
<keyword evidence="5 6" id="KW-0472">Membrane</keyword>
<keyword evidence="8" id="KW-1185">Reference proteome</keyword>
<evidence type="ECO:0000256" key="2">
    <source>
        <dbReference type="ARBA" id="ARBA00022448"/>
    </source>
</evidence>
<dbReference type="GO" id="GO:0009705">
    <property type="term" value="C:plant-type vacuole membrane"/>
    <property type="evidence" value="ECO:0007669"/>
    <property type="project" value="TreeGrafter"/>
</dbReference>
<evidence type="ECO:0000256" key="6">
    <source>
        <dbReference type="SAM" id="Phobius"/>
    </source>
</evidence>
<dbReference type="PANTHER" id="PTHR23504">
    <property type="entry name" value="MAJOR FACILITATOR SUPERFAMILY DOMAIN-CONTAINING PROTEIN 10"/>
    <property type="match status" value="1"/>
</dbReference>
<dbReference type="EMBL" id="JACEGQ020000178">
    <property type="protein sequence ID" value="KAH8479495.1"/>
    <property type="molecule type" value="Genomic_DNA"/>
</dbReference>
<sequence>MSSSIVYCVFSLHDMAYSEIFSLWAESPRKLGGLGYTTGDDGEVLEIIGFGLLVFQLLLYPCVERILGPITVGRIAGVISIPLLASYPFIAMLSGLGLSVVISLASTIKSFLSESIATCLFILQNNAVDRNQRGAANGIAMTAVSLFKAVGPAGGGSLLSWALKGQNAASLPDRIFYNFPIDMNQPDLLMS</sequence>
<dbReference type="GO" id="GO:0005886">
    <property type="term" value="C:plasma membrane"/>
    <property type="evidence" value="ECO:0007669"/>
    <property type="project" value="TreeGrafter"/>
</dbReference>
<name>A0A8T2WBR0_POPDE</name>
<dbReference type="Proteomes" id="UP000807159">
    <property type="component" value="Unassembled WGS sequence"/>
</dbReference>
<comment type="caution">
    <text evidence="7">The sequence shown here is derived from an EMBL/GenBank/DDBJ whole genome shotgun (WGS) entry which is preliminary data.</text>
</comment>
<dbReference type="GO" id="GO:0090333">
    <property type="term" value="P:regulation of stomatal closure"/>
    <property type="evidence" value="ECO:0007669"/>
    <property type="project" value="TreeGrafter"/>
</dbReference>
<proteinExistence type="predicted"/>
<feature type="transmembrane region" description="Helical" evidence="6">
    <location>
        <begin position="44"/>
        <end position="63"/>
    </location>
</feature>
<evidence type="ECO:0000313" key="7">
    <source>
        <dbReference type="EMBL" id="KAH8479495.1"/>
    </source>
</evidence>
<dbReference type="PANTHER" id="PTHR23504:SF114">
    <property type="entry name" value="PROTEIN ZINC INDUCED FACILITATOR-LIKE 1"/>
    <property type="match status" value="1"/>
</dbReference>
<dbReference type="GO" id="GO:0022821">
    <property type="term" value="F:solute:potassium antiporter activity"/>
    <property type="evidence" value="ECO:0007669"/>
    <property type="project" value="TreeGrafter"/>
</dbReference>
<organism evidence="7 8">
    <name type="scientific">Populus deltoides</name>
    <name type="common">Eastern poplar</name>
    <name type="synonym">Eastern cottonwood</name>
    <dbReference type="NCBI Taxonomy" id="3696"/>
    <lineage>
        <taxon>Eukaryota</taxon>
        <taxon>Viridiplantae</taxon>
        <taxon>Streptophyta</taxon>
        <taxon>Embryophyta</taxon>
        <taxon>Tracheophyta</taxon>
        <taxon>Spermatophyta</taxon>
        <taxon>Magnoliopsida</taxon>
        <taxon>eudicotyledons</taxon>
        <taxon>Gunneridae</taxon>
        <taxon>Pentapetalae</taxon>
        <taxon>rosids</taxon>
        <taxon>fabids</taxon>
        <taxon>Malpighiales</taxon>
        <taxon>Salicaceae</taxon>
        <taxon>Saliceae</taxon>
        <taxon>Populus</taxon>
    </lineage>
</organism>
<evidence type="ECO:0000256" key="1">
    <source>
        <dbReference type="ARBA" id="ARBA00004141"/>
    </source>
</evidence>
<evidence type="ECO:0000256" key="3">
    <source>
        <dbReference type="ARBA" id="ARBA00022692"/>
    </source>
</evidence>
<keyword evidence="4 6" id="KW-1133">Transmembrane helix</keyword>
<dbReference type="SUPFAM" id="SSF103473">
    <property type="entry name" value="MFS general substrate transporter"/>
    <property type="match status" value="1"/>
</dbReference>
<accession>A0A8T2WBR0</accession>
<reference evidence="7" key="1">
    <citation type="journal article" date="2021" name="J. Hered.">
        <title>Genome Assembly of Salicaceae Populus deltoides (Eastern Cottonwood) I-69 Based on Nanopore Sequencing and Hi-C Technologies.</title>
        <authorList>
            <person name="Bai S."/>
            <person name="Wu H."/>
            <person name="Zhang J."/>
            <person name="Pan Z."/>
            <person name="Zhao W."/>
            <person name="Li Z."/>
            <person name="Tong C."/>
        </authorList>
    </citation>
    <scope>NUCLEOTIDE SEQUENCE</scope>
    <source>
        <tissue evidence="7">Leaf</tissue>
    </source>
</reference>
<evidence type="ECO:0000256" key="5">
    <source>
        <dbReference type="ARBA" id="ARBA00023136"/>
    </source>
</evidence>
<keyword evidence="3 6" id="KW-0812">Transmembrane</keyword>